<dbReference type="InterPro" id="IPR036514">
    <property type="entry name" value="SGNH_hydro_sf"/>
</dbReference>
<name>A0A087M5D3_9HYPH</name>
<feature type="domain" description="SsfX3-like N-terminal" evidence="2">
    <location>
        <begin position="13"/>
        <end position="142"/>
    </location>
</feature>
<dbReference type="Gene3D" id="2.60.120.260">
    <property type="entry name" value="Galactose-binding domain-like"/>
    <property type="match status" value="1"/>
</dbReference>
<organism evidence="3 4">
    <name type="scientific">Devosia riboflavina</name>
    <dbReference type="NCBI Taxonomy" id="46914"/>
    <lineage>
        <taxon>Bacteria</taxon>
        <taxon>Pseudomonadati</taxon>
        <taxon>Pseudomonadota</taxon>
        <taxon>Alphaproteobacteria</taxon>
        <taxon>Hyphomicrobiales</taxon>
        <taxon>Devosiaceae</taxon>
        <taxon>Devosia</taxon>
    </lineage>
</organism>
<dbReference type="Pfam" id="PF14606">
    <property type="entry name" value="Lipase_GDSL_3"/>
    <property type="match status" value="1"/>
</dbReference>
<evidence type="ECO:0000259" key="1">
    <source>
        <dbReference type="Pfam" id="PF14606"/>
    </source>
</evidence>
<keyword evidence="4" id="KW-1185">Reference proteome</keyword>
<evidence type="ECO:0000259" key="2">
    <source>
        <dbReference type="Pfam" id="PF21181"/>
    </source>
</evidence>
<dbReference type="OrthoDB" id="2060945at2"/>
<dbReference type="AlphaFoldDB" id="A0A087M5D3"/>
<reference evidence="3 4" key="1">
    <citation type="submission" date="2014-08" db="EMBL/GenBank/DDBJ databases">
        <authorList>
            <person name="Hassan Y.I."/>
            <person name="Lepp D."/>
            <person name="Zhou T."/>
        </authorList>
    </citation>
    <scope>NUCLEOTIDE SEQUENCE [LARGE SCALE GENOMIC DNA]</scope>
    <source>
        <strain evidence="3 4">IFO13584</strain>
    </source>
</reference>
<dbReference type="Pfam" id="PF21181">
    <property type="entry name" value="SsfX3_N"/>
    <property type="match status" value="1"/>
</dbReference>
<accession>A0A087M5D3</accession>
<evidence type="ECO:0000313" key="3">
    <source>
        <dbReference type="EMBL" id="KFL32086.1"/>
    </source>
</evidence>
<proteinExistence type="predicted"/>
<dbReference type="InterPro" id="IPR048977">
    <property type="entry name" value="SsfX3-like_N"/>
</dbReference>
<evidence type="ECO:0000313" key="4">
    <source>
        <dbReference type="Proteomes" id="UP000028981"/>
    </source>
</evidence>
<feature type="domain" description="SGNH hydrolase-type esterase" evidence="1">
    <location>
        <begin position="169"/>
        <end position="268"/>
    </location>
</feature>
<protein>
    <submittedName>
        <fullName evidence="3">Lipase</fullName>
    </submittedName>
</protein>
<dbReference type="EMBL" id="JQGC01000003">
    <property type="protein sequence ID" value="KFL32086.1"/>
    <property type="molecule type" value="Genomic_DNA"/>
</dbReference>
<dbReference type="GO" id="GO:0016788">
    <property type="term" value="F:hydrolase activity, acting on ester bonds"/>
    <property type="evidence" value="ECO:0007669"/>
    <property type="project" value="UniProtKB-ARBA"/>
</dbReference>
<dbReference type="Gene3D" id="3.40.50.1110">
    <property type="entry name" value="SGNH hydrolase"/>
    <property type="match status" value="1"/>
</dbReference>
<dbReference type="SUPFAM" id="SSF52266">
    <property type="entry name" value="SGNH hydrolase"/>
    <property type="match status" value="1"/>
</dbReference>
<dbReference type="STRING" id="46914.JP75_03680"/>
<dbReference type="Proteomes" id="UP000028981">
    <property type="component" value="Unassembled WGS sequence"/>
</dbReference>
<gene>
    <name evidence="3" type="ORF">JP75_03680</name>
</gene>
<comment type="caution">
    <text evidence="3">The sequence shown here is derived from an EMBL/GenBank/DDBJ whole genome shotgun (WGS) entry which is preliminary data.</text>
</comment>
<dbReference type="RefSeq" id="WP_035079418.1">
    <property type="nucleotide sequence ID" value="NZ_JQGC01000003.1"/>
</dbReference>
<dbReference type="InterPro" id="IPR013830">
    <property type="entry name" value="SGNH_hydro"/>
</dbReference>
<sequence length="384" mass="42022">MKNFAITADLVFGAQELERTEMGLQPHRLPAKARRQNEDAGFSMAERQPSGIRLKFRTAASVIELDVLPTKRVYTGMPARPDGVFDLRIDGELTQQRSALGGRVMRIGMAPPSMVLEPGEVQVLRFENLPTRDKLVEIWLPHDEMVELVALRADADLVPVAPGKIWLHHGSSISQGSNATSPTGIWPAVAATLGGVDLVNMGFGGNALLDPFTARAMRDTKADLISVKMGINLVNADLMRMRAFGPALYGFLDTIREGHPDTPLLVVSPIYCPIHETTPGPCQFDFAALAEGRLRFRAEGNAEEVARGKLTIVSIRQKMEEIIAQRSLSDPNIRYLDGRELYGADDNALQPLPDELHPDAAVHALMGRRFAEKAFAGVFSRKGG</sequence>